<evidence type="ECO:0000313" key="4">
    <source>
        <dbReference type="Proteomes" id="UP000093352"/>
    </source>
</evidence>
<dbReference type="Proteomes" id="UP000093352">
    <property type="component" value="Unassembled WGS sequence"/>
</dbReference>
<dbReference type="EMBL" id="MBEW02000036">
    <property type="protein sequence ID" value="RDY20460.1"/>
    <property type="molecule type" value="Genomic_DNA"/>
</dbReference>
<evidence type="ECO:0000313" key="2">
    <source>
        <dbReference type="EMBL" id="RDY20460.1"/>
    </source>
</evidence>
<keyword evidence="4" id="KW-1185">Reference proteome</keyword>
<evidence type="ECO:0000256" key="1">
    <source>
        <dbReference type="SAM" id="Phobius"/>
    </source>
</evidence>
<keyword evidence="1" id="KW-0472">Membrane</keyword>
<dbReference type="InterPro" id="IPR021509">
    <property type="entry name" value="DUF3169"/>
</dbReference>
<evidence type="ECO:0000313" key="5">
    <source>
        <dbReference type="Proteomes" id="UP000319424"/>
    </source>
</evidence>
<name>A0A371IJ08_9FIRM</name>
<sequence>MKIFLVMRRTKMINKGENKKHSVLFLVGVLIAGLFLGFIIGEIRLHFLYDYINAMSENIVSFKDNFLLNAHLIASCIIIFFIVIGAALFLIGKKEFENSVKADDEFYNEKLLTISLYLFSFGNIFNIILLAVISSIQTLSIVTKYNSQVPTGKAVIPTLIVVAFILISYFYYTVMQNKIVETIKKVYPNKKGDVYSLSFNKQWFKSMDEAEKKQAYYAGYKALENSNKALYVIAFVLGLIGIQVQISFMVYFVITVLFLVNMLSYMYFSFKKPEE</sequence>
<accession>A0A371IJ08</accession>
<reference evidence="2 4" key="1">
    <citation type="journal article" date="2016" name="Genome Announc.">
        <title>Draft Genome Sequence of Criibacterium bergeronii gen. nov., sp. nov., Strain CCRI-22567T, Isolated from a Vaginal Sample from a Woman with Bacterial Vaginosis.</title>
        <authorList>
            <person name="Maheux A.F."/>
            <person name="Berube E."/>
            <person name="Boudreau D.K."/>
            <person name="Raymond F."/>
            <person name="Corbeil J."/>
            <person name="Roy P.H."/>
            <person name="Boissinot M."/>
            <person name="Omar R.F."/>
        </authorList>
    </citation>
    <scope>NUCLEOTIDE SEQUENCE [LARGE SCALE GENOMIC DNA]</scope>
    <source>
        <strain evidence="2 4">CCRI-22567</strain>
    </source>
</reference>
<protein>
    <submittedName>
        <fullName evidence="2">DUF3169 family protein</fullName>
    </submittedName>
</protein>
<dbReference type="EMBL" id="VJXW01000008">
    <property type="protein sequence ID" value="TRW26050.1"/>
    <property type="molecule type" value="Genomic_DNA"/>
</dbReference>
<evidence type="ECO:0000313" key="3">
    <source>
        <dbReference type="EMBL" id="TRW26050.1"/>
    </source>
</evidence>
<feature type="transmembrane region" description="Helical" evidence="1">
    <location>
        <begin position="154"/>
        <end position="174"/>
    </location>
</feature>
<dbReference type="STRING" id="1871336.BBG48_02420"/>
<gene>
    <name evidence="2" type="ORF">BBG48_009915</name>
    <name evidence="3" type="ORF">FL857_06425</name>
</gene>
<feature type="transmembrane region" description="Helical" evidence="1">
    <location>
        <begin position="70"/>
        <end position="91"/>
    </location>
</feature>
<organism evidence="2 4">
    <name type="scientific">Criibacterium bergeronii</name>
    <dbReference type="NCBI Taxonomy" id="1871336"/>
    <lineage>
        <taxon>Bacteria</taxon>
        <taxon>Bacillati</taxon>
        <taxon>Bacillota</taxon>
        <taxon>Clostridia</taxon>
        <taxon>Peptostreptococcales</taxon>
        <taxon>Filifactoraceae</taxon>
        <taxon>Criibacterium</taxon>
    </lineage>
</organism>
<reference evidence="2" key="2">
    <citation type="submission" date="2018-07" db="EMBL/GenBank/DDBJ databases">
        <authorList>
            <person name="Quirk P.G."/>
            <person name="Krulwich T.A."/>
        </authorList>
    </citation>
    <scope>NUCLEOTIDE SEQUENCE</scope>
    <source>
        <strain evidence="2">CCRI-22567</strain>
    </source>
</reference>
<keyword evidence="1" id="KW-0812">Transmembrane</keyword>
<reference evidence="3 5" key="3">
    <citation type="submission" date="2019-07" db="EMBL/GenBank/DDBJ databases">
        <title>Criibacterium bergeronii gen. nov., sp. nov. isolated from human clinical samples.</title>
        <authorList>
            <person name="Maheux A.F."/>
            <person name="Boudreau D.K."/>
            <person name="Berube E."/>
            <person name="Brodeur S."/>
            <person name="Bernard K.A."/>
            <person name="Abed J.Y."/>
            <person name="Ducrey E."/>
            <person name="Guay E.F."/>
            <person name="Raymond F."/>
            <person name="Corbeil J."/>
            <person name="Domingo M.-C."/>
            <person name="Roy P.H."/>
            <person name="Boissinot M."/>
            <person name="Tocheva E.I."/>
            <person name="Omar R.F."/>
        </authorList>
    </citation>
    <scope>NUCLEOTIDE SEQUENCE [LARGE SCALE GENOMIC DNA]</scope>
    <source>
        <strain evidence="3 5">CCRI-24246</strain>
    </source>
</reference>
<proteinExistence type="predicted"/>
<feature type="transmembrane region" description="Helical" evidence="1">
    <location>
        <begin position="111"/>
        <end position="134"/>
    </location>
</feature>
<feature type="transmembrane region" description="Helical" evidence="1">
    <location>
        <begin position="229"/>
        <end position="246"/>
    </location>
</feature>
<feature type="transmembrane region" description="Helical" evidence="1">
    <location>
        <begin position="252"/>
        <end position="270"/>
    </location>
</feature>
<keyword evidence="1" id="KW-1133">Transmembrane helix</keyword>
<dbReference type="Proteomes" id="UP000319424">
    <property type="component" value="Unassembled WGS sequence"/>
</dbReference>
<dbReference type="Pfam" id="PF11368">
    <property type="entry name" value="DUF3169"/>
    <property type="match status" value="1"/>
</dbReference>
<comment type="caution">
    <text evidence="2">The sequence shown here is derived from an EMBL/GenBank/DDBJ whole genome shotgun (WGS) entry which is preliminary data.</text>
</comment>
<feature type="transmembrane region" description="Helical" evidence="1">
    <location>
        <begin position="21"/>
        <end position="41"/>
    </location>
</feature>
<dbReference type="AlphaFoldDB" id="A0A371IJ08"/>